<protein>
    <recommendedName>
        <fullName evidence="1">F-box domain-containing protein</fullName>
    </recommendedName>
</protein>
<dbReference type="InterPro" id="IPR036322">
    <property type="entry name" value="WD40_repeat_dom_sf"/>
</dbReference>
<dbReference type="InterPro" id="IPR015943">
    <property type="entry name" value="WD40/YVTN_repeat-like_dom_sf"/>
</dbReference>
<evidence type="ECO:0000313" key="2">
    <source>
        <dbReference type="EMBL" id="OAD70828.1"/>
    </source>
</evidence>
<dbReference type="Proteomes" id="UP000077315">
    <property type="component" value="Unassembled WGS sequence"/>
</dbReference>
<keyword evidence="3" id="KW-1185">Reference proteome</keyword>
<dbReference type="SUPFAM" id="SSF81383">
    <property type="entry name" value="F-box domain"/>
    <property type="match status" value="1"/>
</dbReference>
<dbReference type="GeneID" id="29004182"/>
<dbReference type="SUPFAM" id="SSF50978">
    <property type="entry name" value="WD40 repeat-like"/>
    <property type="match status" value="1"/>
</dbReference>
<dbReference type="PANTHER" id="PTHR12874:SF9">
    <property type="entry name" value="F-BOX ONLY PROTEIN 48"/>
    <property type="match status" value="1"/>
</dbReference>
<feature type="domain" description="F-box" evidence="1">
    <location>
        <begin position="57"/>
        <end position="103"/>
    </location>
</feature>
<dbReference type="Pfam" id="PF12937">
    <property type="entry name" value="F-box-like"/>
    <property type="match status" value="1"/>
</dbReference>
<dbReference type="Pfam" id="PF25499">
    <property type="entry name" value="Beta-prop_pof12"/>
    <property type="match status" value="1"/>
</dbReference>
<dbReference type="InterPro" id="IPR036047">
    <property type="entry name" value="F-box-like_dom_sf"/>
</dbReference>
<dbReference type="OrthoDB" id="3219396at2759"/>
<dbReference type="Gene3D" id="2.130.10.10">
    <property type="entry name" value="YVTN repeat-like/Quinoprotein amine dehydrogenase"/>
    <property type="match status" value="1"/>
</dbReference>
<evidence type="ECO:0000259" key="1">
    <source>
        <dbReference type="PROSITE" id="PS50181"/>
    </source>
</evidence>
<dbReference type="InterPro" id="IPR001680">
    <property type="entry name" value="WD40_rpt"/>
</dbReference>
<dbReference type="STRING" id="763407.A0A167LP47"/>
<dbReference type="GO" id="GO:0019005">
    <property type="term" value="C:SCF ubiquitin ligase complex"/>
    <property type="evidence" value="ECO:0007669"/>
    <property type="project" value="TreeGrafter"/>
</dbReference>
<evidence type="ECO:0000313" key="3">
    <source>
        <dbReference type="Proteomes" id="UP000077315"/>
    </source>
</evidence>
<dbReference type="PANTHER" id="PTHR12874">
    <property type="entry name" value="F-BOX ONLY PROTEIN 48-RELATED"/>
    <property type="match status" value="1"/>
</dbReference>
<dbReference type="EMBL" id="KV440987">
    <property type="protein sequence ID" value="OAD70828.1"/>
    <property type="molecule type" value="Genomic_DNA"/>
</dbReference>
<dbReference type="SMART" id="SM00320">
    <property type="entry name" value="WD40"/>
    <property type="match status" value="2"/>
</dbReference>
<accession>A0A167LP47</accession>
<dbReference type="GO" id="GO:0031146">
    <property type="term" value="P:SCF-dependent proteasomal ubiquitin-dependent protein catabolic process"/>
    <property type="evidence" value="ECO:0007669"/>
    <property type="project" value="TreeGrafter"/>
</dbReference>
<sequence>MAAAKELKQTLKANKYIHKVDNVLLGVEKNKGICRSAMQKPPRKRQRRTPQISRLIDFTSSLLSDEIVLHVFSYLSANDLAQCAMVSTGWSRLANDELLWRPLFLDRFRHRSRLNSCNVHPWKTKYKISHNWRSGNCQIVHSERKQPMPPCQPCIQSIDSILCQSNSGSQIEIWSLKKNRILGYLQALSHQEVPVTCLKLIKTSQEDIYHLVAGYEHGGMAMWEIEIVKGGYNATEWVDYRPSARSADSVVSIAMAYPVVAICTAAMKISLFNVNQNTERKRLGLIYQLQSPVHWTPVELDLKLQKPSAGCIKDRWRLLVCFGMGIGTNAYSIGIQASASHLDKNLTELLACFLFKTNEIIVSLHTLISSRHCSALDQDTFFFTPNLTNTTQPPITAIAYDAPFLATAHANNTIRHYRVDITPDVFNLVFLQTLYGHTCMVTALTLDGPARRLVSADRTGLRIWDLACTKGVPMDRSGQLIKWHQGVDYLVRLDLEHDEDYPWQIDWLCSDATKIVALKRPLVPDAAMSLVVWSFGEN</sequence>
<organism evidence="2 3">
    <name type="scientific">Phycomyces blakesleeanus (strain ATCC 8743b / DSM 1359 / FGSC 10004 / NBRC 33097 / NRRL 1555)</name>
    <dbReference type="NCBI Taxonomy" id="763407"/>
    <lineage>
        <taxon>Eukaryota</taxon>
        <taxon>Fungi</taxon>
        <taxon>Fungi incertae sedis</taxon>
        <taxon>Mucoromycota</taxon>
        <taxon>Mucoromycotina</taxon>
        <taxon>Mucoromycetes</taxon>
        <taxon>Mucorales</taxon>
        <taxon>Phycomycetaceae</taxon>
        <taxon>Phycomyces</taxon>
    </lineage>
</organism>
<reference evidence="3" key="1">
    <citation type="submission" date="2015-06" db="EMBL/GenBank/DDBJ databases">
        <title>Expansion of signal transduction pathways in fungi by whole-genome duplication.</title>
        <authorList>
            <consortium name="DOE Joint Genome Institute"/>
            <person name="Corrochano L.M."/>
            <person name="Kuo A."/>
            <person name="Marcet-Houben M."/>
            <person name="Polaino S."/>
            <person name="Salamov A."/>
            <person name="Villalobos J.M."/>
            <person name="Alvarez M.I."/>
            <person name="Avalos J."/>
            <person name="Benito E.P."/>
            <person name="Benoit I."/>
            <person name="Burger G."/>
            <person name="Camino L.P."/>
            <person name="Canovas D."/>
            <person name="Cerda-Olmedo E."/>
            <person name="Cheng J.-F."/>
            <person name="Dominguez A."/>
            <person name="Elias M."/>
            <person name="Eslava A.P."/>
            <person name="Glaser F."/>
            <person name="Grimwood J."/>
            <person name="Gutierrez G."/>
            <person name="Heitman J."/>
            <person name="Henrissat B."/>
            <person name="Iturriaga E.A."/>
            <person name="Lang B.F."/>
            <person name="Lavin J.L."/>
            <person name="Lee S."/>
            <person name="Li W."/>
            <person name="Lindquist E."/>
            <person name="Lopez-Garcia S."/>
            <person name="Luque E.M."/>
            <person name="Marcos A.T."/>
            <person name="Martin J."/>
            <person name="McCluskey K."/>
            <person name="Medina H.R."/>
            <person name="Miralles-Duran A."/>
            <person name="Miyazaki A."/>
            <person name="Munoz-Torres E."/>
            <person name="Oguiza J.A."/>
            <person name="Ohm R."/>
            <person name="Olmedo M."/>
            <person name="Orejas M."/>
            <person name="Ortiz-Castellanos L."/>
            <person name="Pisabarro A.G."/>
            <person name="Rodriguez-Romero J."/>
            <person name="Ruiz-Herrera J."/>
            <person name="Ruiz-Vazquez R."/>
            <person name="Sanz C."/>
            <person name="Schackwitz W."/>
            <person name="Schmutz J."/>
            <person name="Shahriari M."/>
            <person name="Shelest E."/>
            <person name="Silva-Franco F."/>
            <person name="Soanes D."/>
            <person name="Syed K."/>
            <person name="Tagua V.G."/>
            <person name="Talbot N.J."/>
            <person name="Thon M."/>
            <person name="De vries R.P."/>
            <person name="Wiebenga A."/>
            <person name="Yadav J.S."/>
            <person name="Braun E.L."/>
            <person name="Baker S."/>
            <person name="Garre V."/>
            <person name="Horwitz B."/>
            <person name="Torres-Martinez S."/>
            <person name="Idnurm A."/>
            <person name="Herrera-Estrella A."/>
            <person name="Gabaldon T."/>
            <person name="Grigoriev I.V."/>
        </authorList>
    </citation>
    <scope>NUCLEOTIDE SEQUENCE [LARGE SCALE GENOMIC DNA]</scope>
    <source>
        <strain evidence="3">NRRL 1555(-)</strain>
    </source>
</reference>
<dbReference type="Gene3D" id="1.20.1280.50">
    <property type="match status" value="1"/>
</dbReference>
<dbReference type="SMART" id="SM00256">
    <property type="entry name" value="FBOX"/>
    <property type="match status" value="1"/>
</dbReference>
<dbReference type="GO" id="GO:0005737">
    <property type="term" value="C:cytoplasm"/>
    <property type="evidence" value="ECO:0007669"/>
    <property type="project" value="TreeGrafter"/>
</dbReference>
<name>A0A167LP47_PHYB8</name>
<dbReference type="InterPro" id="IPR001810">
    <property type="entry name" value="F-box_dom"/>
</dbReference>
<dbReference type="PROSITE" id="PS50181">
    <property type="entry name" value="FBOX"/>
    <property type="match status" value="1"/>
</dbReference>
<proteinExistence type="predicted"/>
<dbReference type="InParanoid" id="A0A167LP47"/>
<dbReference type="RefSeq" id="XP_018288868.1">
    <property type="nucleotide sequence ID" value="XM_018443277.1"/>
</dbReference>
<dbReference type="AlphaFoldDB" id="A0A167LP47"/>
<dbReference type="VEuPathDB" id="FungiDB:PHYBLDRAFT_77598"/>
<gene>
    <name evidence="2" type="ORF">PHYBLDRAFT_77598</name>
</gene>